<gene>
    <name evidence="2" type="ORF">C2E20_2213</name>
</gene>
<dbReference type="Proteomes" id="UP000239649">
    <property type="component" value="Unassembled WGS sequence"/>
</dbReference>
<evidence type="ECO:0000256" key="1">
    <source>
        <dbReference type="SAM" id="MobiDB-lite"/>
    </source>
</evidence>
<sequence>MMRYSWCTTALLSYDSDTVEQRLSGLQQLFGLSDGDLVALFRCLVELLGLKPEEVVRPRRDKLEALLGPFDKQMLRRFIQTLQHPVAGCTLEEARQVLLSTPQLSVFALDTPKFRRRMEALTDFYEHANTAEMLLSRNRGTHLMSSLWTVGPRMAFVRHLRLERGQPDLRTSQVACTLGPFCRSVRADVATYKGFEAAWLASPEAAQLCEHERPRRQATGAGALGSSGSGGGVCSSSSSSSSDDDDSSSSEKDERG</sequence>
<protein>
    <submittedName>
        <fullName evidence="2">ATP-dependent DNA helicase</fullName>
    </submittedName>
</protein>
<feature type="compositionally biased region" description="Gly residues" evidence="1">
    <location>
        <begin position="222"/>
        <end position="233"/>
    </location>
</feature>
<evidence type="ECO:0000313" key="3">
    <source>
        <dbReference type="Proteomes" id="UP000239649"/>
    </source>
</evidence>
<dbReference type="AlphaFoldDB" id="A0A2P6VKI2"/>
<dbReference type="Gene3D" id="1.25.70.10">
    <property type="entry name" value="Transcription termination factor 3, mitochondrial"/>
    <property type="match status" value="1"/>
</dbReference>
<organism evidence="2 3">
    <name type="scientific">Micractinium conductrix</name>
    <dbReference type="NCBI Taxonomy" id="554055"/>
    <lineage>
        <taxon>Eukaryota</taxon>
        <taxon>Viridiplantae</taxon>
        <taxon>Chlorophyta</taxon>
        <taxon>core chlorophytes</taxon>
        <taxon>Trebouxiophyceae</taxon>
        <taxon>Chlorellales</taxon>
        <taxon>Chlorellaceae</taxon>
        <taxon>Chlorella clade</taxon>
        <taxon>Micractinium</taxon>
    </lineage>
</organism>
<keyword evidence="3" id="KW-1185">Reference proteome</keyword>
<feature type="region of interest" description="Disordered" evidence="1">
    <location>
        <begin position="210"/>
        <end position="256"/>
    </location>
</feature>
<comment type="caution">
    <text evidence="2">The sequence shown here is derived from an EMBL/GenBank/DDBJ whole genome shotgun (WGS) entry which is preliminary data.</text>
</comment>
<name>A0A2P6VKI2_9CHLO</name>
<keyword evidence="2" id="KW-0378">Hydrolase</keyword>
<evidence type="ECO:0000313" key="2">
    <source>
        <dbReference type="EMBL" id="PSC74584.1"/>
    </source>
</evidence>
<dbReference type="InterPro" id="IPR038538">
    <property type="entry name" value="MTERF_sf"/>
</dbReference>
<proteinExistence type="predicted"/>
<keyword evidence="2" id="KW-0547">Nucleotide-binding</keyword>
<reference evidence="2 3" key="1">
    <citation type="journal article" date="2018" name="Plant J.">
        <title>Genome sequences of Chlorella sorokiniana UTEX 1602 and Micractinium conductrix SAG 241.80: implications to maltose excretion by a green alga.</title>
        <authorList>
            <person name="Arriola M.B."/>
            <person name="Velmurugan N."/>
            <person name="Zhang Y."/>
            <person name="Plunkett M.H."/>
            <person name="Hondzo H."/>
            <person name="Barney B.M."/>
        </authorList>
    </citation>
    <scope>NUCLEOTIDE SEQUENCE [LARGE SCALE GENOMIC DNA]</scope>
    <source>
        <strain evidence="2 3">SAG 241.80</strain>
    </source>
</reference>
<dbReference type="EMBL" id="LHPF02000004">
    <property type="protein sequence ID" value="PSC74584.1"/>
    <property type="molecule type" value="Genomic_DNA"/>
</dbReference>
<keyword evidence="2" id="KW-0347">Helicase</keyword>
<keyword evidence="2" id="KW-0067">ATP-binding</keyword>
<dbReference type="GO" id="GO:0004386">
    <property type="term" value="F:helicase activity"/>
    <property type="evidence" value="ECO:0007669"/>
    <property type="project" value="UniProtKB-KW"/>
</dbReference>
<accession>A0A2P6VKI2</accession>
<dbReference type="OrthoDB" id="518699at2759"/>